<evidence type="ECO:0000256" key="5">
    <source>
        <dbReference type="SAM" id="Phobius"/>
    </source>
</evidence>
<evidence type="ECO:0000256" key="3">
    <source>
        <dbReference type="ARBA" id="ARBA00022989"/>
    </source>
</evidence>
<proteinExistence type="predicted"/>
<gene>
    <name evidence="7" type="ORF">DERP_005926</name>
</gene>
<organism evidence="7 8">
    <name type="scientific">Dermatophagoides pteronyssinus</name>
    <name type="common">European house dust mite</name>
    <dbReference type="NCBI Taxonomy" id="6956"/>
    <lineage>
        <taxon>Eukaryota</taxon>
        <taxon>Metazoa</taxon>
        <taxon>Ecdysozoa</taxon>
        <taxon>Arthropoda</taxon>
        <taxon>Chelicerata</taxon>
        <taxon>Arachnida</taxon>
        <taxon>Acari</taxon>
        <taxon>Acariformes</taxon>
        <taxon>Sarcoptiformes</taxon>
        <taxon>Astigmata</taxon>
        <taxon>Psoroptidia</taxon>
        <taxon>Analgoidea</taxon>
        <taxon>Pyroglyphidae</taxon>
        <taxon>Dermatophagoidinae</taxon>
        <taxon>Dermatophagoides</taxon>
    </lineage>
</organism>
<feature type="transmembrane region" description="Helical" evidence="5">
    <location>
        <begin position="481"/>
        <end position="500"/>
    </location>
</feature>
<feature type="transmembrane region" description="Helical" evidence="5">
    <location>
        <begin position="179"/>
        <end position="197"/>
    </location>
</feature>
<feature type="transmembrane region" description="Helical" evidence="5">
    <location>
        <begin position="236"/>
        <end position="256"/>
    </location>
</feature>
<keyword evidence="8" id="KW-1185">Reference proteome</keyword>
<dbReference type="PROSITE" id="PS00216">
    <property type="entry name" value="SUGAR_TRANSPORT_1"/>
    <property type="match status" value="1"/>
</dbReference>
<feature type="transmembrane region" description="Helical" evidence="5">
    <location>
        <begin position="506"/>
        <end position="527"/>
    </location>
</feature>
<sequence>MKFEDILQQIGDENRYQNFLIILLLLPTSFFNVFFEGMFLLSTPDHWCRVPELEHLSFEQQHSLIRPIDLNTGKPSNCEHHGLKYSDLLMNISTLVDQQNDAFKSFIMNSTLQTSTKIECNNGWIYDQSLYTETAVTWFNFVCGRSYYVNLIMSLTAIGLAVMTPLIANLSDSIGRRKALLITLIIAEMSCLSPIIFKDIYSFIITRFLAGGILCVYYQLPFVITQELVSHKYRTLASCLSAIFYSLGSCSLTLALKLTGNWVTFTWVQFIFTLFFIVAYKWIPESPSWLISKKRYDEAYEQLVRICRFNKRSVPDDLMINIMSLESDEDKLKSTTDMKEKNEDSFFDLFLMPGLRAKTLMITIVFLACIIGYGGINSNTVNLEANNQLYNYLLLSFIDLPSLFICWKLINTRLGRRWTNVITMAICSIALILPALIKRQYDEYFYTACTMIAKFGVAGTFMIIYQHSSELYPTTLRNQGLGITATIGSIGGILTPQIVYIGKYGAWIPLFIIGIICLIASIIASFLPETLNEYLPQRAHEAAQFGSDKKYFSMANLKPEHSMTTMMTINSDVQPTKIISNDNSNFNNHH</sequence>
<accession>A0ABQ8JSP5</accession>
<protein>
    <recommendedName>
        <fullName evidence="6">Major facilitator superfamily (MFS) profile domain-containing protein</fullName>
    </recommendedName>
</protein>
<evidence type="ECO:0000313" key="7">
    <source>
        <dbReference type="EMBL" id="KAH9425321.1"/>
    </source>
</evidence>
<feature type="transmembrane region" description="Helical" evidence="5">
    <location>
        <begin position="262"/>
        <end position="283"/>
    </location>
</feature>
<feature type="domain" description="Major facilitator superfamily (MFS) profile" evidence="6">
    <location>
        <begin position="90"/>
        <end position="532"/>
    </location>
</feature>
<dbReference type="InterPro" id="IPR005829">
    <property type="entry name" value="Sugar_transporter_CS"/>
</dbReference>
<dbReference type="SUPFAM" id="SSF103473">
    <property type="entry name" value="MFS general substrate transporter"/>
    <property type="match status" value="1"/>
</dbReference>
<name>A0ABQ8JSP5_DERPT</name>
<dbReference type="InterPro" id="IPR036259">
    <property type="entry name" value="MFS_trans_sf"/>
</dbReference>
<dbReference type="PANTHER" id="PTHR24064">
    <property type="entry name" value="SOLUTE CARRIER FAMILY 22 MEMBER"/>
    <property type="match status" value="1"/>
</dbReference>
<keyword evidence="4 5" id="KW-0472">Membrane</keyword>
<dbReference type="Pfam" id="PF07690">
    <property type="entry name" value="MFS_1"/>
    <property type="match status" value="1"/>
</dbReference>
<evidence type="ECO:0000256" key="2">
    <source>
        <dbReference type="ARBA" id="ARBA00022692"/>
    </source>
</evidence>
<reference evidence="7 8" key="1">
    <citation type="journal article" date="2018" name="J. Allergy Clin. Immunol.">
        <title>High-quality assembly of Dermatophagoides pteronyssinus genome and transcriptome reveals a wide range of novel allergens.</title>
        <authorList>
            <person name="Liu X.Y."/>
            <person name="Yang K.Y."/>
            <person name="Wang M.Q."/>
            <person name="Kwok J.S."/>
            <person name="Zeng X."/>
            <person name="Yang Z."/>
            <person name="Xiao X.J."/>
            <person name="Lau C.P."/>
            <person name="Li Y."/>
            <person name="Huang Z.M."/>
            <person name="Ba J.G."/>
            <person name="Yim A.K."/>
            <person name="Ouyang C.Y."/>
            <person name="Ngai S.M."/>
            <person name="Chan T.F."/>
            <person name="Leung E.L."/>
            <person name="Liu L."/>
            <person name="Liu Z.G."/>
            <person name="Tsui S.K."/>
        </authorList>
    </citation>
    <scope>NUCLEOTIDE SEQUENCE [LARGE SCALE GENOMIC DNA]</scope>
    <source>
        <strain evidence="7">Derp</strain>
    </source>
</reference>
<dbReference type="Gene3D" id="1.20.1250.20">
    <property type="entry name" value="MFS general substrate transporter like domains"/>
    <property type="match status" value="1"/>
</dbReference>
<evidence type="ECO:0000259" key="6">
    <source>
        <dbReference type="PROSITE" id="PS50850"/>
    </source>
</evidence>
<feature type="transmembrane region" description="Helical" evidence="5">
    <location>
        <begin position="443"/>
        <end position="465"/>
    </location>
</feature>
<dbReference type="InterPro" id="IPR020846">
    <property type="entry name" value="MFS_dom"/>
</dbReference>
<comment type="caution">
    <text evidence="7">The sequence shown here is derived from an EMBL/GenBank/DDBJ whole genome shotgun (WGS) entry which is preliminary data.</text>
</comment>
<evidence type="ECO:0000313" key="8">
    <source>
        <dbReference type="Proteomes" id="UP000887458"/>
    </source>
</evidence>
<dbReference type="EMBL" id="NJHN03000018">
    <property type="protein sequence ID" value="KAH9425321.1"/>
    <property type="molecule type" value="Genomic_DNA"/>
</dbReference>
<dbReference type="InterPro" id="IPR011701">
    <property type="entry name" value="MFS"/>
</dbReference>
<keyword evidence="2 5" id="KW-0812">Transmembrane</keyword>
<feature type="transmembrane region" description="Helical" evidence="5">
    <location>
        <begin position="359"/>
        <end position="376"/>
    </location>
</feature>
<feature type="transmembrane region" description="Helical" evidence="5">
    <location>
        <begin position="203"/>
        <end position="224"/>
    </location>
</feature>
<keyword evidence="3 5" id="KW-1133">Transmembrane helix</keyword>
<reference evidence="7 8" key="2">
    <citation type="journal article" date="2022" name="Mol. Biol. Evol.">
        <title>Comparative Genomics Reveals Insights into the Divergent Evolution of Astigmatic Mites and Household Pest Adaptations.</title>
        <authorList>
            <person name="Xiong Q."/>
            <person name="Wan A.T."/>
            <person name="Liu X."/>
            <person name="Fung C.S."/>
            <person name="Xiao X."/>
            <person name="Malainual N."/>
            <person name="Hou J."/>
            <person name="Wang L."/>
            <person name="Wang M."/>
            <person name="Yang K.Y."/>
            <person name="Cui Y."/>
            <person name="Leung E.L."/>
            <person name="Nong W."/>
            <person name="Shin S.K."/>
            <person name="Au S.W."/>
            <person name="Jeong K.Y."/>
            <person name="Chew F.T."/>
            <person name="Hui J.H."/>
            <person name="Leung T.F."/>
            <person name="Tungtrongchitr A."/>
            <person name="Zhong N."/>
            <person name="Liu Z."/>
            <person name="Tsui S.K."/>
        </authorList>
    </citation>
    <scope>NUCLEOTIDE SEQUENCE [LARGE SCALE GENOMIC DNA]</scope>
    <source>
        <strain evidence="7">Derp</strain>
    </source>
</reference>
<evidence type="ECO:0000256" key="1">
    <source>
        <dbReference type="ARBA" id="ARBA00004141"/>
    </source>
</evidence>
<dbReference type="PROSITE" id="PS50850">
    <property type="entry name" value="MFS"/>
    <property type="match status" value="1"/>
</dbReference>
<feature type="transmembrane region" description="Helical" evidence="5">
    <location>
        <begin position="20"/>
        <end position="41"/>
    </location>
</feature>
<feature type="transmembrane region" description="Helical" evidence="5">
    <location>
        <begin position="147"/>
        <end position="167"/>
    </location>
</feature>
<comment type="subcellular location">
    <subcellularLocation>
        <location evidence="1">Membrane</location>
        <topology evidence="1">Multi-pass membrane protein</topology>
    </subcellularLocation>
</comment>
<feature type="transmembrane region" description="Helical" evidence="5">
    <location>
        <begin position="418"/>
        <end position="437"/>
    </location>
</feature>
<evidence type="ECO:0000256" key="4">
    <source>
        <dbReference type="ARBA" id="ARBA00023136"/>
    </source>
</evidence>
<dbReference type="Proteomes" id="UP000887458">
    <property type="component" value="Unassembled WGS sequence"/>
</dbReference>
<feature type="transmembrane region" description="Helical" evidence="5">
    <location>
        <begin position="388"/>
        <end position="406"/>
    </location>
</feature>